<comment type="caution">
    <text evidence="2">The sequence shown here is derived from an EMBL/GenBank/DDBJ whole genome shotgun (WGS) entry which is preliminary data.</text>
</comment>
<accession>A0A2R5HKD2</accession>
<dbReference type="RefSeq" id="WP_109246233.1">
    <property type="nucleotide sequence ID" value="NZ_BFFO01000009.1"/>
</dbReference>
<dbReference type="AlphaFoldDB" id="A0A2R5HKD2"/>
<sequence>MKFDLKKMPLIWKLVILIVAVLLTIFFVAPMIMIFMLLIIGLIVNLLIKRVRQEKQIIEKRRTVGRLKNELISKENSWAELKEASVIQAQEFFPEIKEQTEDIFQDEEKIQVLLEESSLSKNKEYQQIQQLGFQRFIVIFNSCIKMKRVPDDFEDVQRRLCEGREKISTYAQNLRQLVRDFNEEDMRDFEVALKQMEGGSNGQ</sequence>
<keyword evidence="1" id="KW-0472">Membrane</keyword>
<feature type="transmembrane region" description="Helical" evidence="1">
    <location>
        <begin position="15"/>
        <end position="48"/>
    </location>
</feature>
<protein>
    <recommendedName>
        <fullName evidence="4">5-bromo-4-chloroindolyl phosphate hydrolase</fullName>
    </recommendedName>
</protein>
<evidence type="ECO:0000313" key="3">
    <source>
        <dbReference type="Proteomes" id="UP000245021"/>
    </source>
</evidence>
<keyword evidence="1" id="KW-0812">Transmembrane</keyword>
<keyword evidence="3" id="KW-1185">Reference proteome</keyword>
<name>A0A2R5HKD2_9LACT</name>
<keyword evidence="1" id="KW-1133">Transmembrane helix</keyword>
<dbReference type="Proteomes" id="UP000245021">
    <property type="component" value="Unassembled WGS sequence"/>
</dbReference>
<organism evidence="2 3">
    <name type="scientific">Lactococcus termiticola</name>
    <dbReference type="NCBI Taxonomy" id="2169526"/>
    <lineage>
        <taxon>Bacteria</taxon>
        <taxon>Bacillati</taxon>
        <taxon>Bacillota</taxon>
        <taxon>Bacilli</taxon>
        <taxon>Lactobacillales</taxon>
        <taxon>Streptococcaceae</taxon>
        <taxon>Lactococcus</taxon>
    </lineage>
</organism>
<dbReference type="EMBL" id="BFFO01000009">
    <property type="protein sequence ID" value="GBG97280.1"/>
    <property type="molecule type" value="Genomic_DNA"/>
</dbReference>
<evidence type="ECO:0008006" key="4">
    <source>
        <dbReference type="Google" id="ProtNLM"/>
    </source>
</evidence>
<gene>
    <name evidence="2" type="ORF">NtB2_01419</name>
</gene>
<evidence type="ECO:0000313" key="2">
    <source>
        <dbReference type="EMBL" id="GBG97280.1"/>
    </source>
</evidence>
<proteinExistence type="predicted"/>
<dbReference type="OrthoDB" id="2236717at2"/>
<evidence type="ECO:0000256" key="1">
    <source>
        <dbReference type="SAM" id="Phobius"/>
    </source>
</evidence>
<reference evidence="2 3" key="1">
    <citation type="journal article" date="2018" name="Genome Announc.">
        <title>Draft Genome Sequence of Lactococcus sp. Strain NtB2 (JCM 32569), Isolated from the Gut of the Higher Termite Nasutitermes takasagoensis.</title>
        <authorList>
            <person name="Noda S."/>
            <person name="Aihara C."/>
            <person name="Yuki M."/>
            <person name="Ohkuma M."/>
        </authorList>
    </citation>
    <scope>NUCLEOTIDE SEQUENCE [LARGE SCALE GENOMIC DNA]</scope>
    <source>
        <strain evidence="2 3">NtB2</strain>
    </source>
</reference>